<dbReference type="OrthoDB" id="9801810at2"/>
<evidence type="ECO:0000313" key="2">
    <source>
        <dbReference type="EMBL" id="OAQ20202.1"/>
    </source>
</evidence>
<evidence type="ECO:0000259" key="1">
    <source>
        <dbReference type="Pfam" id="PF00483"/>
    </source>
</evidence>
<dbReference type="InterPro" id="IPR050486">
    <property type="entry name" value="Mannose-1P_guanyltransferase"/>
</dbReference>
<comment type="caution">
    <text evidence="2">The sequence shown here is derived from an EMBL/GenBank/DDBJ whole genome shotgun (WGS) entry which is preliminary data.</text>
</comment>
<dbReference type="RefSeq" id="WP_068671298.1">
    <property type="nucleotide sequence ID" value="NZ_LWLG01000014.1"/>
</dbReference>
<dbReference type="Gene3D" id="3.90.550.10">
    <property type="entry name" value="Spore Coat Polysaccharide Biosynthesis Protein SpsA, Chain A"/>
    <property type="match status" value="1"/>
</dbReference>
<evidence type="ECO:0000313" key="3">
    <source>
        <dbReference type="Proteomes" id="UP000078390"/>
    </source>
</evidence>
<dbReference type="STRING" id="999894.TDIS_1704"/>
<dbReference type="Pfam" id="PF00483">
    <property type="entry name" value="NTP_transferase"/>
    <property type="match status" value="1"/>
</dbReference>
<dbReference type="AlphaFoldDB" id="A0A179D402"/>
<accession>A0A179D402</accession>
<dbReference type="SUPFAM" id="SSF53448">
    <property type="entry name" value="Nucleotide-diphospho-sugar transferases"/>
    <property type="match status" value="1"/>
</dbReference>
<dbReference type="Proteomes" id="UP000078390">
    <property type="component" value="Unassembled WGS sequence"/>
</dbReference>
<proteinExistence type="predicted"/>
<sequence length="242" mass="27366">MQAFVLCAGRGKRLRPYSDHLPKPLFSILGKPLLAIILDQLVSQGFNRIGLNAWHLKERLLEFVKTYTKRVPAIKIEVFEEPELLGTCGALRNATEFFSEPTLVINGDILTNFPLRVVYEAFIRETPPCLMFLHRYPGLNKVRIENGWIRGFGDDSEEGWAYTGIQVVSPEWIRVLPEDRELVSAYEKLLGRGYGIKALVATGFYWRDIGTPENYLKAQEEILSGKAHVPHAPCKGKISLPA</sequence>
<keyword evidence="3" id="KW-1185">Reference proteome</keyword>
<feature type="domain" description="Nucleotidyl transferase" evidence="1">
    <location>
        <begin position="3"/>
        <end position="126"/>
    </location>
</feature>
<gene>
    <name evidence="2" type="ORF">TDIS_1704</name>
</gene>
<protein>
    <recommendedName>
        <fullName evidence="1">Nucleotidyl transferase domain-containing protein</fullName>
    </recommendedName>
</protein>
<name>A0A179D402_9BACT</name>
<dbReference type="EMBL" id="LWLG01000014">
    <property type="protein sequence ID" value="OAQ20202.1"/>
    <property type="molecule type" value="Genomic_DNA"/>
</dbReference>
<dbReference type="InterPro" id="IPR029044">
    <property type="entry name" value="Nucleotide-diphossugar_trans"/>
</dbReference>
<dbReference type="PANTHER" id="PTHR22572">
    <property type="entry name" value="SUGAR-1-PHOSPHATE GUANYL TRANSFERASE"/>
    <property type="match status" value="1"/>
</dbReference>
<dbReference type="InterPro" id="IPR005835">
    <property type="entry name" value="NTP_transferase_dom"/>
</dbReference>
<reference evidence="2 3" key="1">
    <citation type="submission" date="2016-04" db="EMBL/GenBank/DDBJ databases">
        <title>Genome analysis of Thermosulfurimonas dismutans, the first thermophilic sulfur-disproportionating bacterium of the phylum Thermodesulfobacteria.</title>
        <authorList>
            <person name="Mardanov A.V."/>
            <person name="Beletsky A.V."/>
            <person name="Kadnikov V.V."/>
            <person name="Slobodkin A.I."/>
            <person name="Ravin N.V."/>
        </authorList>
    </citation>
    <scope>NUCLEOTIDE SEQUENCE [LARGE SCALE GENOMIC DNA]</scope>
    <source>
        <strain evidence="2 3">S95</strain>
    </source>
</reference>
<organism evidence="2 3">
    <name type="scientific">Thermosulfurimonas dismutans</name>
    <dbReference type="NCBI Taxonomy" id="999894"/>
    <lineage>
        <taxon>Bacteria</taxon>
        <taxon>Pseudomonadati</taxon>
        <taxon>Thermodesulfobacteriota</taxon>
        <taxon>Thermodesulfobacteria</taxon>
        <taxon>Thermodesulfobacteriales</taxon>
        <taxon>Thermodesulfobacteriaceae</taxon>
        <taxon>Thermosulfurimonas</taxon>
    </lineage>
</organism>